<dbReference type="InterPro" id="IPR008271">
    <property type="entry name" value="Ser/Thr_kinase_AS"/>
</dbReference>
<keyword evidence="4" id="KW-1185">Reference proteome</keyword>
<dbReference type="GO" id="GO:0004674">
    <property type="term" value="F:protein serine/threonine kinase activity"/>
    <property type="evidence" value="ECO:0007669"/>
    <property type="project" value="TreeGrafter"/>
</dbReference>
<proteinExistence type="predicted"/>
<evidence type="ECO:0000256" key="1">
    <source>
        <dbReference type="SAM" id="MobiDB-lite"/>
    </source>
</evidence>
<dbReference type="SMART" id="SM00220">
    <property type="entry name" value="S_TKc"/>
    <property type="match status" value="1"/>
</dbReference>
<dbReference type="PROSITE" id="PS00108">
    <property type="entry name" value="PROTEIN_KINASE_ST"/>
    <property type="match status" value="1"/>
</dbReference>
<comment type="caution">
    <text evidence="3">The sequence shown here is derived from an EMBL/GenBank/DDBJ whole genome shotgun (WGS) entry which is preliminary data.</text>
</comment>
<dbReference type="PANTHER" id="PTHR44329:SF289">
    <property type="entry name" value="SERINE_THREONINE-PROTEIN KINASE VIK"/>
    <property type="match status" value="1"/>
</dbReference>
<organism evidence="3 4">
    <name type="scientific">Volvox africanus</name>
    <dbReference type="NCBI Taxonomy" id="51714"/>
    <lineage>
        <taxon>Eukaryota</taxon>
        <taxon>Viridiplantae</taxon>
        <taxon>Chlorophyta</taxon>
        <taxon>core chlorophytes</taxon>
        <taxon>Chlorophyceae</taxon>
        <taxon>CS clade</taxon>
        <taxon>Chlamydomonadales</taxon>
        <taxon>Volvocaceae</taxon>
        <taxon>Volvox</taxon>
    </lineage>
</organism>
<dbReference type="Gene3D" id="1.10.510.10">
    <property type="entry name" value="Transferase(Phosphotransferase) domain 1"/>
    <property type="match status" value="1"/>
</dbReference>
<protein>
    <recommendedName>
        <fullName evidence="2">Protein kinase domain-containing protein</fullName>
    </recommendedName>
</protein>
<name>A0A8J4AVP7_9CHLO</name>
<feature type="region of interest" description="Disordered" evidence="1">
    <location>
        <begin position="93"/>
        <end position="118"/>
    </location>
</feature>
<dbReference type="PROSITE" id="PS50011">
    <property type="entry name" value="PROTEIN_KINASE_DOM"/>
    <property type="match status" value="1"/>
</dbReference>
<evidence type="ECO:0000259" key="2">
    <source>
        <dbReference type="PROSITE" id="PS50011"/>
    </source>
</evidence>
<dbReference type="InterPro" id="IPR000719">
    <property type="entry name" value="Prot_kinase_dom"/>
</dbReference>
<evidence type="ECO:0000313" key="4">
    <source>
        <dbReference type="Proteomes" id="UP000747399"/>
    </source>
</evidence>
<dbReference type="InterPro" id="IPR051681">
    <property type="entry name" value="Ser/Thr_Kinases-Pseudokinases"/>
</dbReference>
<dbReference type="Pfam" id="PF00069">
    <property type="entry name" value="Pkinase"/>
    <property type="match status" value="1"/>
</dbReference>
<dbReference type="SUPFAM" id="SSF56112">
    <property type="entry name" value="Protein kinase-like (PK-like)"/>
    <property type="match status" value="1"/>
</dbReference>
<reference evidence="3" key="1">
    <citation type="journal article" date="2021" name="Proc. Natl. Acad. Sci. U.S.A.">
        <title>Three genomes in the algal genus Volvox reveal the fate of a haploid sex-determining region after a transition to homothallism.</title>
        <authorList>
            <person name="Yamamoto K."/>
            <person name="Hamaji T."/>
            <person name="Kawai-Toyooka H."/>
            <person name="Matsuzaki R."/>
            <person name="Takahashi F."/>
            <person name="Nishimura Y."/>
            <person name="Kawachi M."/>
            <person name="Noguchi H."/>
            <person name="Minakuchi Y."/>
            <person name="Umen J.G."/>
            <person name="Toyoda A."/>
            <person name="Nozaki H."/>
        </authorList>
    </citation>
    <scope>NUCLEOTIDE SEQUENCE</scope>
    <source>
        <strain evidence="3">NIES-3780</strain>
    </source>
</reference>
<dbReference type="PANTHER" id="PTHR44329">
    <property type="entry name" value="SERINE/THREONINE-PROTEIN KINASE TNNI3K-RELATED"/>
    <property type="match status" value="1"/>
</dbReference>
<dbReference type="InterPro" id="IPR011009">
    <property type="entry name" value="Kinase-like_dom_sf"/>
</dbReference>
<dbReference type="AlphaFoldDB" id="A0A8J4AVP7"/>
<evidence type="ECO:0000313" key="3">
    <source>
        <dbReference type="EMBL" id="GIL46167.1"/>
    </source>
</evidence>
<dbReference type="EMBL" id="BNCO01000003">
    <property type="protein sequence ID" value="GIL46167.1"/>
    <property type="molecule type" value="Genomic_DNA"/>
</dbReference>
<sequence>MTIRTSILQFPPRTSPHLSPPLPIALPPYLLLCSPHATAIGIYRGPQTTPATSAPLCTALIMEYCDMGSLADCIDTGGFAKAARAAAATLLRQQQQQQQQQPASAWAPRGSSSGSVTSSGASTAGSAAMCAVYLTLVEVALALRHLHSMKLVHCDVKPANVLLRSSATDPRGFTAKLTDFGFVNLAAQGDASVGGWVGPGSDQGKPGAADYEPVGTVTHMAPELLQGCPLNPSLDIYSFGILMWEVYTGRAPYSTYADNNFAAVPQKVIQEELRPKFPPQTPSHFKTLAMACWSSDASRRPSASELVTRLQALLDASCGAEV</sequence>
<gene>
    <name evidence="3" type="ORF">Vafri_3217</name>
</gene>
<dbReference type="GO" id="GO:0005524">
    <property type="term" value="F:ATP binding"/>
    <property type="evidence" value="ECO:0007669"/>
    <property type="project" value="InterPro"/>
</dbReference>
<dbReference type="Proteomes" id="UP000747399">
    <property type="component" value="Unassembled WGS sequence"/>
</dbReference>
<feature type="domain" description="Protein kinase" evidence="2">
    <location>
        <begin position="1"/>
        <end position="314"/>
    </location>
</feature>
<accession>A0A8J4AVP7</accession>